<sequence length="53" mass="5739">MYSRAAGHGHGTGPALNLASVHVRDRIVLILIHALVQAHGKKKRKKVMATILC</sequence>
<organism evidence="1">
    <name type="scientific">Arundo donax</name>
    <name type="common">Giant reed</name>
    <name type="synonym">Donax arundinaceus</name>
    <dbReference type="NCBI Taxonomy" id="35708"/>
    <lineage>
        <taxon>Eukaryota</taxon>
        <taxon>Viridiplantae</taxon>
        <taxon>Streptophyta</taxon>
        <taxon>Embryophyta</taxon>
        <taxon>Tracheophyta</taxon>
        <taxon>Spermatophyta</taxon>
        <taxon>Magnoliopsida</taxon>
        <taxon>Liliopsida</taxon>
        <taxon>Poales</taxon>
        <taxon>Poaceae</taxon>
        <taxon>PACMAD clade</taxon>
        <taxon>Arundinoideae</taxon>
        <taxon>Arundineae</taxon>
        <taxon>Arundo</taxon>
    </lineage>
</organism>
<reference evidence="1" key="1">
    <citation type="submission" date="2014-09" db="EMBL/GenBank/DDBJ databases">
        <authorList>
            <person name="Magalhaes I.L.F."/>
            <person name="Oliveira U."/>
            <person name="Santos F.R."/>
            <person name="Vidigal T.H.D.A."/>
            <person name="Brescovit A.D."/>
            <person name="Santos A.J."/>
        </authorList>
    </citation>
    <scope>NUCLEOTIDE SEQUENCE</scope>
    <source>
        <tissue evidence="1">Shoot tissue taken approximately 20 cm above the soil surface</tissue>
    </source>
</reference>
<dbReference type="EMBL" id="GBRH01270771">
    <property type="protein sequence ID" value="JAD27124.1"/>
    <property type="molecule type" value="Transcribed_RNA"/>
</dbReference>
<evidence type="ECO:0000313" key="1">
    <source>
        <dbReference type="EMBL" id="JAD27124.1"/>
    </source>
</evidence>
<proteinExistence type="predicted"/>
<name>A0A0A8YLP3_ARUDO</name>
<dbReference type="AlphaFoldDB" id="A0A0A8YLP3"/>
<accession>A0A0A8YLP3</accession>
<reference evidence="1" key="2">
    <citation type="journal article" date="2015" name="Data Brief">
        <title>Shoot transcriptome of the giant reed, Arundo donax.</title>
        <authorList>
            <person name="Barrero R.A."/>
            <person name="Guerrero F.D."/>
            <person name="Moolhuijzen P."/>
            <person name="Goolsby J.A."/>
            <person name="Tidwell J."/>
            <person name="Bellgard S.E."/>
            <person name="Bellgard M.I."/>
        </authorList>
    </citation>
    <scope>NUCLEOTIDE SEQUENCE</scope>
    <source>
        <tissue evidence="1">Shoot tissue taken approximately 20 cm above the soil surface</tissue>
    </source>
</reference>
<protein>
    <submittedName>
        <fullName evidence="1">Uncharacterized protein</fullName>
    </submittedName>
</protein>